<dbReference type="InterPro" id="IPR000192">
    <property type="entry name" value="Aminotrans_V_dom"/>
</dbReference>
<reference evidence="3 4" key="1">
    <citation type="submission" date="2014-04" db="EMBL/GenBank/DDBJ databases">
        <authorList>
            <consortium name="DOE Joint Genome Institute"/>
            <person name="Kuo A."/>
            <person name="Martino E."/>
            <person name="Perotto S."/>
            <person name="Kohler A."/>
            <person name="Nagy L.G."/>
            <person name="Floudas D."/>
            <person name="Copeland A."/>
            <person name="Barry K.W."/>
            <person name="Cichocki N."/>
            <person name="Veneault-Fourrey C."/>
            <person name="LaButti K."/>
            <person name="Lindquist E.A."/>
            <person name="Lipzen A."/>
            <person name="Lundell T."/>
            <person name="Morin E."/>
            <person name="Murat C."/>
            <person name="Sun H."/>
            <person name="Tunlid A."/>
            <person name="Henrissat B."/>
            <person name="Grigoriev I.V."/>
            <person name="Hibbett D.S."/>
            <person name="Martin F."/>
            <person name="Nordberg H.P."/>
            <person name="Cantor M.N."/>
            <person name="Hua S.X."/>
        </authorList>
    </citation>
    <scope>NUCLEOTIDE SEQUENCE [LARGE SCALE GENOMIC DNA]</scope>
    <source>
        <strain evidence="3 4">Zn</strain>
    </source>
</reference>
<sequence>MAPPDLGWQEKPDEKLPVGVTRPTPSRDPASRHPAGTVPGILEAYPEYIKTARLDDLRKLEYAYLDQQDHVYLDYTGAGLAAKSQLAAHAARLAGAVFGNPHSSSPTSETATALVQLTRARVLKHFHASPDEYAVIFTPNASGAARLVGESYPFRRGSRLVLTFDNHNSINGVREFARRRGAKTAYVPATFPDLRVDAAAITSALKRRRSLVPAICAKGNRRGLFAYPVQSNFSGVRHPTAWIGLAQREGYDVLLDAAAYLPTGTLDLSVVKPEFVIVSWYKLFGYPTGVGCLIGRKDALRRLKRPWFAGGTVMGVTVGAQWHALADDETAFEDGTLNFLSIPDVVVGLDWLADIGMSVIQTRVRCLTGWFLDRLLTMRHGDGKPMTVVYGPTDMASRGSTVSFNFIDAEGKVVDERLVALESAAARISLRTGCFCNPGASENAFGLDIWSLLGAASLGKTTNLDKILQRIGMPTGGAIRVSFGLASNVADVDRFFAFAEIYRDRVTSASGLIPRERC</sequence>
<dbReference type="EMBL" id="KN832879">
    <property type="protein sequence ID" value="KIM99382.1"/>
    <property type="molecule type" value="Genomic_DNA"/>
</dbReference>
<organism evidence="3 4">
    <name type="scientific">Oidiodendron maius (strain Zn)</name>
    <dbReference type="NCBI Taxonomy" id="913774"/>
    <lineage>
        <taxon>Eukaryota</taxon>
        <taxon>Fungi</taxon>
        <taxon>Dikarya</taxon>
        <taxon>Ascomycota</taxon>
        <taxon>Pezizomycotina</taxon>
        <taxon>Leotiomycetes</taxon>
        <taxon>Leotiomycetes incertae sedis</taxon>
        <taxon>Myxotrichaceae</taxon>
        <taxon>Oidiodendron</taxon>
    </lineage>
</organism>
<dbReference type="Gene3D" id="3.40.640.10">
    <property type="entry name" value="Type I PLP-dependent aspartate aminotransferase-like (Major domain)"/>
    <property type="match status" value="1"/>
</dbReference>
<dbReference type="AlphaFoldDB" id="A0A0C3DBR0"/>
<dbReference type="HOGENOM" id="CLU_010913_4_0_1"/>
<evidence type="ECO:0000259" key="2">
    <source>
        <dbReference type="Pfam" id="PF00266"/>
    </source>
</evidence>
<dbReference type="InParanoid" id="A0A0C3DBR0"/>
<dbReference type="PANTHER" id="PTHR14237">
    <property type="entry name" value="MOLYBDOPTERIN COFACTOR SULFURASE MOSC"/>
    <property type="match status" value="1"/>
</dbReference>
<dbReference type="Pfam" id="PF00266">
    <property type="entry name" value="Aminotran_5"/>
    <property type="match status" value="1"/>
</dbReference>
<evidence type="ECO:0000313" key="3">
    <source>
        <dbReference type="EMBL" id="KIM99382.1"/>
    </source>
</evidence>
<name>A0A0C3DBR0_OIDMZ</name>
<dbReference type="InterPro" id="IPR015424">
    <property type="entry name" value="PyrdxlP-dep_Trfase"/>
</dbReference>
<evidence type="ECO:0000256" key="1">
    <source>
        <dbReference type="SAM" id="MobiDB-lite"/>
    </source>
</evidence>
<feature type="domain" description="Aminotransferase class V" evidence="2">
    <location>
        <begin position="71"/>
        <end position="495"/>
    </location>
</feature>
<dbReference type="PANTHER" id="PTHR14237:SF19">
    <property type="entry name" value="MITOCHONDRIAL AMIDOXIME REDUCING COMPONENT 1"/>
    <property type="match status" value="1"/>
</dbReference>
<protein>
    <recommendedName>
        <fullName evidence="2">Aminotransferase class V domain-containing protein</fullName>
    </recommendedName>
</protein>
<dbReference type="STRING" id="913774.A0A0C3DBR0"/>
<dbReference type="Gene3D" id="3.90.1150.10">
    <property type="entry name" value="Aspartate Aminotransferase, domain 1"/>
    <property type="match status" value="1"/>
</dbReference>
<dbReference type="InterPro" id="IPR015421">
    <property type="entry name" value="PyrdxlP-dep_Trfase_major"/>
</dbReference>
<gene>
    <name evidence="3" type="ORF">OIDMADRAFT_127361</name>
</gene>
<dbReference type="OrthoDB" id="10264306at2759"/>
<dbReference type="Proteomes" id="UP000054321">
    <property type="component" value="Unassembled WGS sequence"/>
</dbReference>
<proteinExistence type="predicted"/>
<dbReference type="InterPro" id="IPR015422">
    <property type="entry name" value="PyrdxlP-dep_Trfase_small"/>
</dbReference>
<reference evidence="4" key="2">
    <citation type="submission" date="2015-01" db="EMBL/GenBank/DDBJ databases">
        <title>Evolutionary Origins and Diversification of the Mycorrhizal Mutualists.</title>
        <authorList>
            <consortium name="DOE Joint Genome Institute"/>
            <consortium name="Mycorrhizal Genomics Consortium"/>
            <person name="Kohler A."/>
            <person name="Kuo A."/>
            <person name="Nagy L.G."/>
            <person name="Floudas D."/>
            <person name="Copeland A."/>
            <person name="Barry K.W."/>
            <person name="Cichocki N."/>
            <person name="Veneault-Fourrey C."/>
            <person name="LaButti K."/>
            <person name="Lindquist E.A."/>
            <person name="Lipzen A."/>
            <person name="Lundell T."/>
            <person name="Morin E."/>
            <person name="Murat C."/>
            <person name="Riley R."/>
            <person name="Ohm R."/>
            <person name="Sun H."/>
            <person name="Tunlid A."/>
            <person name="Henrissat B."/>
            <person name="Grigoriev I.V."/>
            <person name="Hibbett D.S."/>
            <person name="Martin F."/>
        </authorList>
    </citation>
    <scope>NUCLEOTIDE SEQUENCE [LARGE SCALE GENOMIC DNA]</scope>
    <source>
        <strain evidence="4">Zn</strain>
    </source>
</reference>
<feature type="region of interest" description="Disordered" evidence="1">
    <location>
        <begin position="1"/>
        <end position="37"/>
    </location>
</feature>
<dbReference type="SUPFAM" id="SSF53383">
    <property type="entry name" value="PLP-dependent transferases"/>
    <property type="match status" value="1"/>
</dbReference>
<keyword evidence="4" id="KW-1185">Reference proteome</keyword>
<evidence type="ECO:0000313" key="4">
    <source>
        <dbReference type="Proteomes" id="UP000054321"/>
    </source>
</evidence>
<accession>A0A0C3DBR0</accession>